<dbReference type="AlphaFoldDB" id="A0A074ZS34"/>
<gene>
    <name evidence="2" type="ORF">T265_03533</name>
</gene>
<name>A0A074ZS34_OPIVI</name>
<reference evidence="2 3" key="1">
    <citation type="submission" date="2013-11" db="EMBL/GenBank/DDBJ databases">
        <title>Opisthorchis viverrini - life in the bile duct.</title>
        <authorList>
            <person name="Young N.D."/>
            <person name="Nagarajan N."/>
            <person name="Lin S.J."/>
            <person name="Korhonen P.K."/>
            <person name="Jex A.R."/>
            <person name="Hall R.S."/>
            <person name="Safavi-Hemami H."/>
            <person name="Kaewkong W."/>
            <person name="Bertrand D."/>
            <person name="Gao S."/>
            <person name="Seet Q."/>
            <person name="Wongkham S."/>
            <person name="Teh B.T."/>
            <person name="Wongkham C."/>
            <person name="Intapan P.M."/>
            <person name="Maleewong W."/>
            <person name="Yang X."/>
            <person name="Hu M."/>
            <person name="Wang Z."/>
            <person name="Hofmann A."/>
            <person name="Sternberg P.W."/>
            <person name="Tan P."/>
            <person name="Wang J."/>
            <person name="Gasser R.B."/>
        </authorList>
    </citation>
    <scope>NUCLEOTIDE SEQUENCE [LARGE SCALE GENOMIC DNA]</scope>
</reference>
<dbReference type="GeneID" id="20317720"/>
<evidence type="ECO:0000313" key="3">
    <source>
        <dbReference type="Proteomes" id="UP000054324"/>
    </source>
</evidence>
<feature type="compositionally biased region" description="Basic residues" evidence="1">
    <location>
        <begin position="37"/>
        <end position="46"/>
    </location>
</feature>
<proteinExistence type="predicted"/>
<dbReference type="EMBL" id="KL596669">
    <property type="protein sequence ID" value="KER29946.1"/>
    <property type="molecule type" value="Genomic_DNA"/>
</dbReference>
<feature type="region of interest" description="Disordered" evidence="1">
    <location>
        <begin position="37"/>
        <end position="56"/>
    </location>
</feature>
<keyword evidence="3" id="KW-1185">Reference proteome</keyword>
<organism evidence="2 3">
    <name type="scientific">Opisthorchis viverrini</name>
    <name type="common">Southeast Asian liver fluke</name>
    <dbReference type="NCBI Taxonomy" id="6198"/>
    <lineage>
        <taxon>Eukaryota</taxon>
        <taxon>Metazoa</taxon>
        <taxon>Spiralia</taxon>
        <taxon>Lophotrochozoa</taxon>
        <taxon>Platyhelminthes</taxon>
        <taxon>Trematoda</taxon>
        <taxon>Digenea</taxon>
        <taxon>Opisthorchiida</taxon>
        <taxon>Opisthorchiata</taxon>
        <taxon>Opisthorchiidae</taxon>
        <taxon>Opisthorchis</taxon>
    </lineage>
</organism>
<protein>
    <submittedName>
        <fullName evidence="2">Uncharacterized protein</fullName>
    </submittedName>
</protein>
<dbReference type="CTD" id="20317720"/>
<evidence type="ECO:0000256" key="1">
    <source>
        <dbReference type="SAM" id="MobiDB-lite"/>
    </source>
</evidence>
<dbReference type="RefSeq" id="XP_009166309.1">
    <property type="nucleotide sequence ID" value="XM_009168045.1"/>
</dbReference>
<sequence>MSKDRADLSAFGKEPRSISSELMSNQLRSLKQVLRMPHKQSCHTTRRHEGWSTTNLRKSRQERSKYKGWARTTDIWVSNLTL</sequence>
<dbReference type="Proteomes" id="UP000054324">
    <property type="component" value="Unassembled WGS sequence"/>
</dbReference>
<dbReference type="KEGG" id="ovi:T265_03533"/>
<evidence type="ECO:0000313" key="2">
    <source>
        <dbReference type="EMBL" id="KER29946.1"/>
    </source>
</evidence>
<accession>A0A074ZS34</accession>